<name>A0AAE0YI93_9GAST</name>
<evidence type="ECO:0000313" key="2">
    <source>
        <dbReference type="EMBL" id="KAK3746581.1"/>
    </source>
</evidence>
<evidence type="ECO:0000256" key="1">
    <source>
        <dbReference type="SAM" id="MobiDB-lite"/>
    </source>
</evidence>
<feature type="region of interest" description="Disordered" evidence="1">
    <location>
        <begin position="1"/>
        <end position="48"/>
    </location>
</feature>
<keyword evidence="3" id="KW-1185">Reference proteome</keyword>
<feature type="compositionally biased region" description="Polar residues" evidence="1">
    <location>
        <begin position="33"/>
        <end position="46"/>
    </location>
</feature>
<protein>
    <submittedName>
        <fullName evidence="2">Uncharacterized protein</fullName>
    </submittedName>
</protein>
<sequence length="85" mass="9058">MSTTLGPRKGRKRGRGDGEKIRSQPSGIIPTPIRSQPSGIFPTPNNRDAVPPMISSSYCPLPLTSPGLKQCLPGLGVHTPSLLQR</sequence>
<dbReference type="EMBL" id="JAWDGP010006134">
    <property type="protein sequence ID" value="KAK3746581.1"/>
    <property type="molecule type" value="Genomic_DNA"/>
</dbReference>
<evidence type="ECO:0000313" key="3">
    <source>
        <dbReference type="Proteomes" id="UP001283361"/>
    </source>
</evidence>
<dbReference type="AlphaFoldDB" id="A0AAE0YI93"/>
<proteinExistence type="predicted"/>
<reference evidence="2" key="1">
    <citation type="journal article" date="2023" name="G3 (Bethesda)">
        <title>A reference genome for the long-term kleptoplast-retaining sea slug Elysia crispata morphotype clarki.</title>
        <authorList>
            <person name="Eastman K.E."/>
            <person name="Pendleton A.L."/>
            <person name="Shaikh M.A."/>
            <person name="Suttiyut T."/>
            <person name="Ogas R."/>
            <person name="Tomko P."/>
            <person name="Gavelis G."/>
            <person name="Widhalm J.R."/>
            <person name="Wisecaver J.H."/>
        </authorList>
    </citation>
    <scope>NUCLEOTIDE SEQUENCE</scope>
    <source>
        <strain evidence="2">ECLA1</strain>
    </source>
</reference>
<accession>A0AAE0YI93</accession>
<organism evidence="2 3">
    <name type="scientific">Elysia crispata</name>
    <name type="common">lettuce slug</name>
    <dbReference type="NCBI Taxonomy" id="231223"/>
    <lineage>
        <taxon>Eukaryota</taxon>
        <taxon>Metazoa</taxon>
        <taxon>Spiralia</taxon>
        <taxon>Lophotrochozoa</taxon>
        <taxon>Mollusca</taxon>
        <taxon>Gastropoda</taxon>
        <taxon>Heterobranchia</taxon>
        <taxon>Euthyneura</taxon>
        <taxon>Panpulmonata</taxon>
        <taxon>Sacoglossa</taxon>
        <taxon>Placobranchoidea</taxon>
        <taxon>Plakobranchidae</taxon>
        <taxon>Elysia</taxon>
    </lineage>
</organism>
<gene>
    <name evidence="2" type="ORF">RRG08_019501</name>
</gene>
<comment type="caution">
    <text evidence="2">The sequence shown here is derived from an EMBL/GenBank/DDBJ whole genome shotgun (WGS) entry which is preliminary data.</text>
</comment>
<dbReference type="Proteomes" id="UP001283361">
    <property type="component" value="Unassembled WGS sequence"/>
</dbReference>